<reference evidence="1" key="2">
    <citation type="submission" date="2022-01" db="EMBL/GenBank/DDBJ databases">
        <authorList>
            <person name="Yamashiro T."/>
            <person name="Shiraishi A."/>
            <person name="Satake H."/>
            <person name="Nakayama K."/>
        </authorList>
    </citation>
    <scope>NUCLEOTIDE SEQUENCE</scope>
</reference>
<proteinExistence type="predicted"/>
<keyword evidence="2" id="KW-1185">Reference proteome</keyword>
<evidence type="ECO:0000313" key="1">
    <source>
        <dbReference type="EMBL" id="GJT19434.1"/>
    </source>
</evidence>
<gene>
    <name evidence="1" type="ORF">Tco_0878140</name>
</gene>
<protein>
    <submittedName>
        <fullName evidence="1">Uncharacterized protein</fullName>
    </submittedName>
</protein>
<comment type="caution">
    <text evidence="1">The sequence shown here is derived from an EMBL/GenBank/DDBJ whole genome shotgun (WGS) entry which is preliminary data.</text>
</comment>
<dbReference type="Proteomes" id="UP001151760">
    <property type="component" value="Unassembled WGS sequence"/>
</dbReference>
<evidence type="ECO:0000313" key="2">
    <source>
        <dbReference type="Proteomes" id="UP001151760"/>
    </source>
</evidence>
<organism evidence="1 2">
    <name type="scientific">Tanacetum coccineum</name>
    <dbReference type="NCBI Taxonomy" id="301880"/>
    <lineage>
        <taxon>Eukaryota</taxon>
        <taxon>Viridiplantae</taxon>
        <taxon>Streptophyta</taxon>
        <taxon>Embryophyta</taxon>
        <taxon>Tracheophyta</taxon>
        <taxon>Spermatophyta</taxon>
        <taxon>Magnoliopsida</taxon>
        <taxon>eudicotyledons</taxon>
        <taxon>Gunneridae</taxon>
        <taxon>Pentapetalae</taxon>
        <taxon>asterids</taxon>
        <taxon>campanulids</taxon>
        <taxon>Asterales</taxon>
        <taxon>Asteraceae</taxon>
        <taxon>Asteroideae</taxon>
        <taxon>Anthemideae</taxon>
        <taxon>Anthemidinae</taxon>
        <taxon>Tanacetum</taxon>
    </lineage>
</organism>
<sequence length="104" mass="12136">MRAQDILLKYRYHLSILQMKDSQSYDCEKDKISSENRPRFPSKSNECFAARQQFCTRLGRQYIATLMSLQSLLKITLQAPHPAMVQQKTFDNSPKQIEASSYNE</sequence>
<name>A0ABQ5C2Y1_9ASTR</name>
<reference evidence="1" key="1">
    <citation type="journal article" date="2022" name="Int. J. Mol. Sci.">
        <title>Draft Genome of Tanacetum Coccineum: Genomic Comparison of Closely Related Tanacetum-Family Plants.</title>
        <authorList>
            <person name="Yamashiro T."/>
            <person name="Shiraishi A."/>
            <person name="Nakayama K."/>
            <person name="Satake H."/>
        </authorList>
    </citation>
    <scope>NUCLEOTIDE SEQUENCE</scope>
</reference>
<dbReference type="EMBL" id="BQNB010013717">
    <property type="protein sequence ID" value="GJT19434.1"/>
    <property type="molecule type" value="Genomic_DNA"/>
</dbReference>
<accession>A0ABQ5C2Y1</accession>